<dbReference type="InterPro" id="IPR041681">
    <property type="entry name" value="PH_9"/>
</dbReference>
<dbReference type="EMBL" id="CAJVQA010006924">
    <property type="protein sequence ID" value="CAG8648594.1"/>
    <property type="molecule type" value="Genomic_DNA"/>
</dbReference>
<protein>
    <submittedName>
        <fullName evidence="5">20597_t:CDS:1</fullName>
    </submittedName>
</protein>
<dbReference type="Gene3D" id="2.30.29.30">
    <property type="entry name" value="Pleckstrin-homology domain (PH domain)/Phosphotyrosine-binding domain (PTB)"/>
    <property type="match status" value="1"/>
</dbReference>
<comment type="caution">
    <text evidence="5">The sequence shown here is derived from an EMBL/GenBank/DDBJ whole genome shotgun (WGS) entry which is preliminary data.</text>
</comment>
<feature type="region of interest" description="Disordered" evidence="2">
    <location>
        <begin position="852"/>
        <end position="875"/>
    </location>
</feature>
<dbReference type="InterPro" id="IPR035999">
    <property type="entry name" value="Sec7_dom_sf"/>
</dbReference>
<evidence type="ECO:0000259" key="4">
    <source>
        <dbReference type="PROSITE" id="PS50190"/>
    </source>
</evidence>
<dbReference type="PANTHER" id="PTHR10663">
    <property type="entry name" value="GUANYL-NUCLEOTIDE EXCHANGE FACTOR"/>
    <property type="match status" value="1"/>
</dbReference>
<dbReference type="Pfam" id="PF01369">
    <property type="entry name" value="Sec7"/>
    <property type="match status" value="1"/>
</dbReference>
<dbReference type="PROSITE" id="PS50003">
    <property type="entry name" value="PH_DOMAIN"/>
    <property type="match status" value="1"/>
</dbReference>
<proteinExistence type="predicted"/>
<feature type="compositionally biased region" description="Basic and acidic residues" evidence="2">
    <location>
        <begin position="471"/>
        <end position="485"/>
    </location>
</feature>
<feature type="compositionally biased region" description="Polar residues" evidence="2">
    <location>
        <begin position="458"/>
        <end position="470"/>
    </location>
</feature>
<feature type="compositionally biased region" description="Polar residues" evidence="2">
    <location>
        <begin position="574"/>
        <end position="585"/>
    </location>
</feature>
<dbReference type="GO" id="GO:0032012">
    <property type="term" value="P:regulation of ARF protein signal transduction"/>
    <property type="evidence" value="ECO:0007669"/>
    <property type="project" value="InterPro"/>
</dbReference>
<feature type="region of interest" description="Disordered" evidence="2">
    <location>
        <begin position="449"/>
        <end position="507"/>
    </location>
</feature>
<keyword evidence="6" id="KW-1185">Reference proteome</keyword>
<feature type="compositionally biased region" description="Low complexity" evidence="2">
    <location>
        <begin position="852"/>
        <end position="862"/>
    </location>
</feature>
<feature type="compositionally biased region" description="Low complexity" evidence="2">
    <location>
        <begin position="970"/>
        <end position="985"/>
    </location>
</feature>
<feature type="region of interest" description="Disordered" evidence="2">
    <location>
        <begin position="88"/>
        <end position="107"/>
    </location>
</feature>
<dbReference type="InterPro" id="IPR023394">
    <property type="entry name" value="Sec7_C_sf"/>
</dbReference>
<feature type="domain" description="PH" evidence="3">
    <location>
        <begin position="1054"/>
        <end position="1180"/>
    </location>
</feature>
<feature type="compositionally biased region" description="Low complexity" evidence="2">
    <location>
        <begin position="33"/>
        <end position="77"/>
    </location>
</feature>
<evidence type="ECO:0000313" key="5">
    <source>
        <dbReference type="EMBL" id="CAG8648594.1"/>
    </source>
</evidence>
<evidence type="ECO:0000259" key="3">
    <source>
        <dbReference type="PROSITE" id="PS50003"/>
    </source>
</evidence>
<evidence type="ECO:0000256" key="2">
    <source>
        <dbReference type="SAM" id="MobiDB-lite"/>
    </source>
</evidence>
<dbReference type="Pfam" id="PF15410">
    <property type="entry name" value="PH_9"/>
    <property type="match status" value="1"/>
</dbReference>
<feature type="region of interest" description="Disordered" evidence="2">
    <location>
        <begin position="561"/>
        <end position="599"/>
    </location>
</feature>
<dbReference type="InterPro" id="IPR011993">
    <property type="entry name" value="PH-like_dom_sf"/>
</dbReference>
<feature type="domain" description="SEC7" evidence="4">
    <location>
        <begin position="678"/>
        <end position="858"/>
    </location>
</feature>
<feature type="coiled-coil region" evidence="1">
    <location>
        <begin position="1327"/>
        <end position="1376"/>
    </location>
</feature>
<dbReference type="SMART" id="SM00233">
    <property type="entry name" value="PH"/>
    <property type="match status" value="1"/>
</dbReference>
<dbReference type="PROSITE" id="PS50190">
    <property type="entry name" value="SEC7"/>
    <property type="match status" value="1"/>
</dbReference>
<dbReference type="PANTHER" id="PTHR10663:SF373">
    <property type="entry name" value="PH AND SEC7 DOMAIN-CONTAINING PROTEIN C11E3.11C"/>
    <property type="match status" value="1"/>
</dbReference>
<feature type="region of interest" description="Disordered" evidence="2">
    <location>
        <begin position="189"/>
        <end position="212"/>
    </location>
</feature>
<feature type="region of interest" description="Disordered" evidence="2">
    <location>
        <begin position="632"/>
        <end position="656"/>
    </location>
</feature>
<feature type="compositionally biased region" description="Polar residues" evidence="2">
    <location>
        <begin position="91"/>
        <end position="107"/>
    </location>
</feature>
<dbReference type="OrthoDB" id="2157641at2759"/>
<evidence type="ECO:0000256" key="1">
    <source>
        <dbReference type="SAM" id="Coils"/>
    </source>
</evidence>
<dbReference type="SMART" id="SM00222">
    <property type="entry name" value="Sec7"/>
    <property type="match status" value="1"/>
</dbReference>
<gene>
    <name evidence="5" type="ORF">CPELLU_LOCUS9217</name>
</gene>
<name>A0A9N9DPG6_9GLOM</name>
<sequence>MSEYSLSEPATIFTTDGEFEFNTSSLNFETYLSSPASEEAEAITSSEATPTSPRNSSPQDTSNSPTSNSPNQPSRNSKQNFLSLFKKKDTSNSINTNPTTKPISALPQQSLVNANILAHDSNLDTTENTVQNNNDLETNHNVSRSIIGSVSVPDLPALNTNALDDEYNAMIKHQASDIGNHASDGTHGLIDDFSGGKPSSVSSKKHKKRKNSIVSEKMIKEDSGFKNTMKNTMRKTSTFFKKLGSKQTSDYSSNQSERPPIPDFQVQNSQIVSSNTSHHIPATLNVKNDSLIPEPLSSATTIDDSFSDNSASIDEKELLKRTLQEYSSVYVDYQLDDDNDRKSSLYRMSILGANKSVPDNIGRTYSWNVQSSYDTTENIPINTNFATNFFDSKRVSGNTFMSLPVIRSEKKKAESKMVLEEIKTFSLSRVKEEDNEDDVIYKKALAKHSKTNVKRNTKNSMNNESVSTTHIDLRSPSRSTDESSPSRKSSKKSFHSSKSTTSLFTPGSLMAETEDHIALYSSLSAQQRRVVLNKSASHGSIRDMKDEDTIVDNRTLRANLDARGLSMKPRPGSETGTNYRLSQATIPKRPDKKLPDIPNIDLKSEADVSNSRSPHCQASSIASSCYETASGSTATLHTAPPSPVTDIIDPSNSSEGTTPKIHVDDVLFVSSPSPIEVPFDGVQYSFSDVPEKGAGEVSLSEAKLAAKRCFDEDETFVKKSAIAEFLGGTKALQTQALKFYMEYFDFSNLRIDMAFRYVIHFRETQQVDRILEAFSIRYWECNPKSIYDIVHAIAYSLLLLNTDLHIAQVSTKMSRQQFVRNTMAAIHAQINLAMQGHNESYEDDQSTITSVDTNVTSSTSITARPRRSGSIKSWRSNTNSSMTSLSFMPPSFSRQWDSELESLLKDIYTVIKSNQIVQPFSEPERAQSDPNTLSPTIQRSMSLLGHQSSRINALKKGIAAANARARKNANGKVSPSPSFGSIGSESSLGADSLARSSSQTLPTLSSFSLRHASSSETALTSTIAECNEDEFDDRASIDSTSTSESLELYLSGAPYAKEGLLVRKHYWDSTNKRAKDKYWKECFVVVEKGEIRMYKFDTQNSSGSPGVGAIGGGNWMANATAMGEVSLRHSITNALPPPGYNRSRPHVFALSMSNGGLYFFQAGTAELVDEWVSTCNYWAARMSKEPLTGGVSNMEYGWGRCLEPILDGDEFSDRKSIMSDHRSIMSGGSTYTTDRIAINEWKAPMPPSVSSNLDEAGQLAALKKYKEDLEEELEQHKNFWDPMSKLFSPRSSNHTKAFSNWEKKSQWLLYEIIKYTTYIECIENSIVIREKRRKERAKLKLKEAEINEKVNSLIAAESTDDDEKRKEQKRAELRARARLSMKLLHRATWTPGDGFSLNLPKDLFGEEQLSDGEEESILAESINHNTKPKSGTEIKAVIEDERRIGNVSDSNFNSGTKWVDRFS</sequence>
<accession>A0A9N9DPG6</accession>
<dbReference type="Proteomes" id="UP000789759">
    <property type="component" value="Unassembled WGS sequence"/>
</dbReference>
<feature type="region of interest" description="Disordered" evidence="2">
    <location>
        <begin position="966"/>
        <end position="985"/>
    </location>
</feature>
<reference evidence="5" key="1">
    <citation type="submission" date="2021-06" db="EMBL/GenBank/DDBJ databases">
        <authorList>
            <person name="Kallberg Y."/>
            <person name="Tangrot J."/>
            <person name="Rosling A."/>
        </authorList>
    </citation>
    <scope>NUCLEOTIDE SEQUENCE</scope>
    <source>
        <strain evidence="5">FL966</strain>
    </source>
</reference>
<keyword evidence="1" id="KW-0175">Coiled coil</keyword>
<organism evidence="5 6">
    <name type="scientific">Cetraspora pellucida</name>
    <dbReference type="NCBI Taxonomy" id="1433469"/>
    <lineage>
        <taxon>Eukaryota</taxon>
        <taxon>Fungi</taxon>
        <taxon>Fungi incertae sedis</taxon>
        <taxon>Mucoromycota</taxon>
        <taxon>Glomeromycotina</taxon>
        <taxon>Glomeromycetes</taxon>
        <taxon>Diversisporales</taxon>
        <taxon>Gigasporaceae</taxon>
        <taxon>Cetraspora</taxon>
    </lineage>
</organism>
<feature type="region of interest" description="Disordered" evidence="2">
    <location>
        <begin position="32"/>
        <end position="77"/>
    </location>
</feature>
<dbReference type="SUPFAM" id="SSF48425">
    <property type="entry name" value="Sec7 domain"/>
    <property type="match status" value="1"/>
</dbReference>
<evidence type="ECO:0000313" key="6">
    <source>
        <dbReference type="Proteomes" id="UP000789759"/>
    </source>
</evidence>
<dbReference type="SUPFAM" id="SSF50729">
    <property type="entry name" value="PH domain-like"/>
    <property type="match status" value="1"/>
</dbReference>
<dbReference type="GO" id="GO:0005085">
    <property type="term" value="F:guanyl-nucleotide exchange factor activity"/>
    <property type="evidence" value="ECO:0007669"/>
    <property type="project" value="InterPro"/>
</dbReference>
<dbReference type="Gene3D" id="1.10.1000.11">
    <property type="entry name" value="Arf Nucleotide-binding Site Opener,domain 2"/>
    <property type="match status" value="1"/>
</dbReference>
<dbReference type="InterPro" id="IPR001849">
    <property type="entry name" value="PH_domain"/>
</dbReference>
<dbReference type="InterPro" id="IPR000904">
    <property type="entry name" value="Sec7_dom"/>
</dbReference>